<name>A0A2S8G2B8_9BACT</name>
<feature type="domain" description="FHA" evidence="1">
    <location>
        <begin position="192"/>
        <end position="243"/>
    </location>
</feature>
<protein>
    <recommendedName>
        <fullName evidence="1">FHA domain-containing protein</fullName>
    </recommendedName>
</protein>
<organism evidence="2 3">
    <name type="scientific">Blastopirellula marina</name>
    <dbReference type="NCBI Taxonomy" id="124"/>
    <lineage>
        <taxon>Bacteria</taxon>
        <taxon>Pseudomonadati</taxon>
        <taxon>Planctomycetota</taxon>
        <taxon>Planctomycetia</taxon>
        <taxon>Pirellulales</taxon>
        <taxon>Pirellulaceae</taxon>
        <taxon>Blastopirellula</taxon>
    </lineage>
</organism>
<dbReference type="Proteomes" id="UP000239388">
    <property type="component" value="Unassembled WGS sequence"/>
</dbReference>
<dbReference type="AlphaFoldDB" id="A0A2S8G2B8"/>
<proteinExistence type="predicted"/>
<dbReference type="EMBL" id="PUIB01000011">
    <property type="protein sequence ID" value="PQO38450.1"/>
    <property type="molecule type" value="Genomic_DNA"/>
</dbReference>
<evidence type="ECO:0000313" key="2">
    <source>
        <dbReference type="EMBL" id="PQO38450.1"/>
    </source>
</evidence>
<sequence length="266" mass="30214">MSDMQSRHTLLESHDEAARVHADLRKSTHEEQPDAELFRPTQRPPVTILTVCDDGKRTGEVFRIRTNVFQIGRTEGDLCLPHDEQISSRHVTITRQLDGQQPQLVIEDLKSRNGVYFKIRKARLEHQAELLIGAGKYRFELPQGIASQASRPDNSPVKTVPFESIGKVQAPALVELLSGGNTSTTLLLETEYWIGQSKRCRIRRDNDVFVSQEHALLRKGKSGRWSIRNNKSINGVWLRMPKVTLSPGQNCDFRIGEQLFHLKFGV</sequence>
<reference evidence="2 3" key="1">
    <citation type="submission" date="2018-02" db="EMBL/GenBank/DDBJ databases">
        <title>Comparative genomes isolates from brazilian mangrove.</title>
        <authorList>
            <person name="Araujo J.E."/>
            <person name="Taketani R.G."/>
            <person name="Silva M.C.P."/>
            <person name="Loureco M.V."/>
            <person name="Andreote F.D."/>
        </authorList>
    </citation>
    <scope>NUCLEOTIDE SEQUENCE [LARGE SCALE GENOMIC DNA]</scope>
    <source>
        <strain evidence="2 3">NAP PRIS-MGV</strain>
    </source>
</reference>
<dbReference type="InterPro" id="IPR008984">
    <property type="entry name" value="SMAD_FHA_dom_sf"/>
</dbReference>
<dbReference type="Gene3D" id="2.60.200.20">
    <property type="match status" value="2"/>
</dbReference>
<dbReference type="Pfam" id="PF00498">
    <property type="entry name" value="FHA"/>
    <property type="match status" value="2"/>
</dbReference>
<gene>
    <name evidence="2" type="ORF">C5Y98_10355</name>
</gene>
<dbReference type="OrthoDB" id="273653at2"/>
<dbReference type="InterPro" id="IPR000253">
    <property type="entry name" value="FHA_dom"/>
</dbReference>
<accession>A0A2S8G2B8</accession>
<dbReference type="PROSITE" id="PS50006">
    <property type="entry name" value="FHA_DOMAIN"/>
    <property type="match status" value="2"/>
</dbReference>
<evidence type="ECO:0000259" key="1">
    <source>
        <dbReference type="PROSITE" id="PS50006"/>
    </source>
</evidence>
<feature type="domain" description="FHA" evidence="1">
    <location>
        <begin position="69"/>
        <end position="122"/>
    </location>
</feature>
<dbReference type="SMART" id="SM00240">
    <property type="entry name" value="FHA"/>
    <property type="match status" value="2"/>
</dbReference>
<dbReference type="CDD" id="cd00060">
    <property type="entry name" value="FHA"/>
    <property type="match status" value="1"/>
</dbReference>
<evidence type="ECO:0000313" key="3">
    <source>
        <dbReference type="Proteomes" id="UP000239388"/>
    </source>
</evidence>
<comment type="caution">
    <text evidence="2">The sequence shown here is derived from an EMBL/GenBank/DDBJ whole genome shotgun (WGS) entry which is preliminary data.</text>
</comment>
<dbReference type="SUPFAM" id="SSF49879">
    <property type="entry name" value="SMAD/FHA domain"/>
    <property type="match status" value="2"/>
</dbReference>
<dbReference type="RefSeq" id="WP_105353852.1">
    <property type="nucleotide sequence ID" value="NZ_PUIB01000011.1"/>
</dbReference>